<dbReference type="GO" id="GO:0016020">
    <property type="term" value="C:membrane"/>
    <property type="evidence" value="ECO:0007669"/>
    <property type="project" value="TreeGrafter"/>
</dbReference>
<keyword evidence="2" id="KW-0560">Oxidoreductase</keyword>
<dbReference type="AlphaFoldDB" id="D9ST80"/>
<dbReference type="RefSeq" id="WP_010076459.1">
    <property type="nucleotide sequence ID" value="NC_014393.1"/>
</dbReference>
<reference evidence="4 5" key="1">
    <citation type="submission" date="2010-08" db="EMBL/GenBank/DDBJ databases">
        <title>Complete sequence of Clostridium cellulovorans 743B.</title>
        <authorList>
            <consortium name="US DOE Joint Genome Institute"/>
            <person name="Lucas S."/>
            <person name="Copeland A."/>
            <person name="Lapidus A."/>
            <person name="Cheng J.-F."/>
            <person name="Bruce D."/>
            <person name="Goodwin L."/>
            <person name="Pitluck S."/>
            <person name="Chertkov O."/>
            <person name="Detter J.C."/>
            <person name="Han C."/>
            <person name="Tapia R."/>
            <person name="Land M."/>
            <person name="Hauser L."/>
            <person name="Chang Y.-J."/>
            <person name="Jeffries C."/>
            <person name="Kyrpides N."/>
            <person name="Ivanova N."/>
            <person name="Mikhailova N."/>
            <person name="Hemme C.L."/>
            <person name="Woyke T."/>
        </authorList>
    </citation>
    <scope>NUCLEOTIDE SEQUENCE [LARGE SCALE GENOMIC DNA]</scope>
    <source>
        <strain evidence="5">ATCC 35296 / DSM 3052 / OCM 3 / 743B</strain>
    </source>
</reference>
<organism evidence="4 5">
    <name type="scientific">Clostridium cellulovorans (strain ATCC 35296 / DSM 3052 / OCM 3 / 743B)</name>
    <dbReference type="NCBI Taxonomy" id="573061"/>
    <lineage>
        <taxon>Bacteria</taxon>
        <taxon>Bacillati</taxon>
        <taxon>Bacillota</taxon>
        <taxon>Clostridia</taxon>
        <taxon>Eubacteriales</taxon>
        <taxon>Clostridiaceae</taxon>
        <taxon>Clostridium</taxon>
    </lineage>
</organism>
<proteinExistence type="inferred from homology"/>
<dbReference type="GO" id="GO:0016491">
    <property type="term" value="F:oxidoreductase activity"/>
    <property type="evidence" value="ECO:0007669"/>
    <property type="project" value="UniProtKB-KW"/>
</dbReference>
<dbReference type="Proteomes" id="UP000002730">
    <property type="component" value="Chromosome"/>
</dbReference>
<dbReference type="CDD" id="cd05233">
    <property type="entry name" value="SDR_c"/>
    <property type="match status" value="1"/>
</dbReference>
<dbReference type="HOGENOM" id="CLU_010194_2_1_9"/>
<dbReference type="eggNOG" id="COG4221">
    <property type="taxonomic scope" value="Bacteria"/>
</dbReference>
<keyword evidence="5" id="KW-1185">Reference proteome</keyword>
<name>D9ST80_CLOC7</name>
<dbReference type="InterPro" id="IPR002347">
    <property type="entry name" value="SDR_fam"/>
</dbReference>
<dbReference type="PRINTS" id="PR00080">
    <property type="entry name" value="SDRFAMILY"/>
</dbReference>
<dbReference type="PANTHER" id="PTHR44196:SF1">
    <property type="entry name" value="DEHYDROGENASE_REDUCTASE SDR FAMILY MEMBER 7B"/>
    <property type="match status" value="1"/>
</dbReference>
<dbReference type="PANTHER" id="PTHR44196">
    <property type="entry name" value="DEHYDROGENASE/REDUCTASE SDR FAMILY MEMBER 7B"/>
    <property type="match status" value="1"/>
</dbReference>
<sequence>MKVENKNIVVTGGGNGVGREVVLKLLSKGARVIAIDINKSALEETYKISGGSDKLLTRVVNITDKKAVLDFAEEIIGTLGYIDGVINNAGIIQPFVQLKDLTFEQIDKVMDVNFYGTLYMTKAFLNHLLTRPEAHIVNIASMGGFFPVPGQSAYGASKAAVKIMTEGLYSELSDTNVHVSVVFPGGIATDIKKNSQLTNESASEKEKNSKLILSPSAAAEKIISGMEKNKYKFCIGKDSNLMDFMYRINPGFATKVIKRALGSKIH</sequence>
<dbReference type="PRINTS" id="PR00081">
    <property type="entry name" value="GDHRDH"/>
</dbReference>
<evidence type="ECO:0000313" key="4">
    <source>
        <dbReference type="EMBL" id="ADL50696.1"/>
    </source>
</evidence>
<dbReference type="SUPFAM" id="SSF51735">
    <property type="entry name" value="NAD(P)-binding Rossmann-fold domains"/>
    <property type="match status" value="1"/>
</dbReference>
<evidence type="ECO:0000256" key="1">
    <source>
        <dbReference type="ARBA" id="ARBA00006484"/>
    </source>
</evidence>
<evidence type="ECO:0000256" key="2">
    <source>
        <dbReference type="ARBA" id="ARBA00023002"/>
    </source>
</evidence>
<dbReference type="Pfam" id="PF00106">
    <property type="entry name" value="adh_short"/>
    <property type="match status" value="1"/>
</dbReference>
<dbReference type="InterPro" id="IPR036291">
    <property type="entry name" value="NAD(P)-bd_dom_sf"/>
</dbReference>
<dbReference type="Gene3D" id="3.40.50.720">
    <property type="entry name" value="NAD(P)-binding Rossmann-like Domain"/>
    <property type="match status" value="1"/>
</dbReference>
<evidence type="ECO:0000313" key="5">
    <source>
        <dbReference type="Proteomes" id="UP000002730"/>
    </source>
</evidence>
<dbReference type="KEGG" id="ccb:Clocel_0928"/>
<dbReference type="OrthoDB" id="9775296at2"/>
<accession>D9ST80</accession>
<dbReference type="STRING" id="573061.Clocel_0928"/>
<gene>
    <name evidence="4" type="ordered locus">Clocel_0928</name>
</gene>
<dbReference type="EMBL" id="CP002160">
    <property type="protein sequence ID" value="ADL50696.1"/>
    <property type="molecule type" value="Genomic_DNA"/>
</dbReference>
<comment type="similarity">
    <text evidence="1 3">Belongs to the short-chain dehydrogenases/reductases (SDR) family.</text>
</comment>
<protein>
    <submittedName>
        <fullName evidence="4">Short-chain dehydrogenase/reductase SDR</fullName>
    </submittedName>
</protein>
<evidence type="ECO:0000256" key="3">
    <source>
        <dbReference type="RuleBase" id="RU000363"/>
    </source>
</evidence>